<dbReference type="Pfam" id="PF00072">
    <property type="entry name" value="Response_reg"/>
    <property type="match status" value="1"/>
</dbReference>
<dbReference type="InterPro" id="IPR013767">
    <property type="entry name" value="PAS_fold"/>
</dbReference>
<keyword evidence="7" id="KW-0067">ATP-binding</keyword>
<dbReference type="PROSITE" id="PS50112">
    <property type="entry name" value="PAS"/>
    <property type="match status" value="1"/>
</dbReference>
<evidence type="ECO:0000256" key="6">
    <source>
        <dbReference type="ARBA" id="ARBA00022777"/>
    </source>
</evidence>
<reference evidence="14 15" key="1">
    <citation type="submission" date="2019-02" db="EMBL/GenBank/DDBJ databases">
        <title>Deep-cultivation of Planctomycetes and their phenomic and genomic characterization uncovers novel biology.</title>
        <authorList>
            <person name="Wiegand S."/>
            <person name="Jogler M."/>
            <person name="Boedeker C."/>
            <person name="Pinto D."/>
            <person name="Vollmers J."/>
            <person name="Rivas-Marin E."/>
            <person name="Kohn T."/>
            <person name="Peeters S.H."/>
            <person name="Heuer A."/>
            <person name="Rast P."/>
            <person name="Oberbeckmann S."/>
            <person name="Bunk B."/>
            <person name="Jeske O."/>
            <person name="Meyerdierks A."/>
            <person name="Storesund J.E."/>
            <person name="Kallscheuer N."/>
            <person name="Luecker S."/>
            <person name="Lage O.M."/>
            <person name="Pohl T."/>
            <person name="Merkel B.J."/>
            <person name="Hornburger P."/>
            <person name="Mueller R.-W."/>
            <person name="Bruemmer F."/>
            <person name="Labrenz M."/>
            <person name="Spormann A.M."/>
            <person name="Op den Camp H."/>
            <person name="Overmann J."/>
            <person name="Amann R."/>
            <person name="Jetten M.S.M."/>
            <person name="Mascher T."/>
            <person name="Medema M.H."/>
            <person name="Devos D.P."/>
            <person name="Kaster A.-K."/>
            <person name="Ovreas L."/>
            <person name="Rohde M."/>
            <person name="Galperin M.Y."/>
            <person name="Jogler C."/>
        </authorList>
    </citation>
    <scope>NUCLEOTIDE SEQUENCE [LARGE SCALE GENOMIC DNA]</scope>
    <source>
        <strain evidence="14 15">Q31a</strain>
    </source>
</reference>
<dbReference type="InterPro" id="IPR036097">
    <property type="entry name" value="HisK_dim/P_sf"/>
</dbReference>
<dbReference type="CDD" id="cd00130">
    <property type="entry name" value="PAS"/>
    <property type="match status" value="2"/>
</dbReference>
<dbReference type="PRINTS" id="PR00344">
    <property type="entry name" value="BCTRLSENSOR"/>
</dbReference>
<feature type="transmembrane region" description="Helical" evidence="10">
    <location>
        <begin position="9"/>
        <end position="28"/>
    </location>
</feature>
<dbReference type="Proteomes" id="UP000318017">
    <property type="component" value="Chromosome"/>
</dbReference>
<keyword evidence="15" id="KW-1185">Reference proteome</keyword>
<dbReference type="GO" id="GO:0005524">
    <property type="term" value="F:ATP binding"/>
    <property type="evidence" value="ECO:0007669"/>
    <property type="project" value="UniProtKB-KW"/>
</dbReference>
<dbReference type="Pfam" id="PF00989">
    <property type="entry name" value="PAS"/>
    <property type="match status" value="2"/>
</dbReference>
<dbReference type="KEGG" id="ahel:Q31a_36750"/>
<dbReference type="NCBIfam" id="TIGR00229">
    <property type="entry name" value="sensory_box"/>
    <property type="match status" value="2"/>
</dbReference>
<dbReference type="InterPro" id="IPR000014">
    <property type="entry name" value="PAS"/>
</dbReference>
<evidence type="ECO:0000256" key="3">
    <source>
        <dbReference type="ARBA" id="ARBA00022553"/>
    </source>
</evidence>
<dbReference type="SUPFAM" id="SSF55785">
    <property type="entry name" value="PYP-like sensor domain (PAS domain)"/>
    <property type="match status" value="2"/>
</dbReference>
<dbReference type="InterPro" id="IPR003594">
    <property type="entry name" value="HATPase_dom"/>
</dbReference>
<dbReference type="Gene3D" id="3.30.450.20">
    <property type="entry name" value="PAS domain"/>
    <property type="match status" value="2"/>
</dbReference>
<dbReference type="GO" id="GO:0000155">
    <property type="term" value="F:phosphorelay sensor kinase activity"/>
    <property type="evidence" value="ECO:0007669"/>
    <property type="project" value="InterPro"/>
</dbReference>
<evidence type="ECO:0000313" key="15">
    <source>
        <dbReference type="Proteomes" id="UP000318017"/>
    </source>
</evidence>
<evidence type="ECO:0000259" key="12">
    <source>
        <dbReference type="PROSITE" id="PS50110"/>
    </source>
</evidence>
<protein>
    <recommendedName>
        <fullName evidence="2">histidine kinase</fullName>
        <ecNumber evidence="2">2.7.13.3</ecNumber>
    </recommendedName>
</protein>
<evidence type="ECO:0000256" key="5">
    <source>
        <dbReference type="ARBA" id="ARBA00022741"/>
    </source>
</evidence>
<keyword evidence="3 9" id="KW-0597">Phosphoprotein</keyword>
<feature type="domain" description="Histidine kinase" evidence="11">
    <location>
        <begin position="484"/>
        <end position="707"/>
    </location>
</feature>
<dbReference type="Gene3D" id="3.30.565.10">
    <property type="entry name" value="Histidine kinase-like ATPase, C-terminal domain"/>
    <property type="match status" value="1"/>
</dbReference>
<name>A0A518G9U9_9BACT</name>
<dbReference type="SUPFAM" id="SSF55874">
    <property type="entry name" value="ATPase domain of HSP90 chaperone/DNA topoisomerase II/histidine kinase"/>
    <property type="match status" value="1"/>
</dbReference>
<dbReference type="SMART" id="SM00448">
    <property type="entry name" value="REC"/>
    <property type="match status" value="1"/>
</dbReference>
<feature type="modified residue" description="4-aspartylphosphate" evidence="9">
    <location>
        <position position="780"/>
    </location>
</feature>
<dbReference type="Pfam" id="PF02518">
    <property type="entry name" value="HATPase_c"/>
    <property type="match status" value="1"/>
</dbReference>
<evidence type="ECO:0000259" key="11">
    <source>
        <dbReference type="PROSITE" id="PS50109"/>
    </source>
</evidence>
<dbReference type="PANTHER" id="PTHR43065:SF46">
    <property type="entry name" value="C4-DICARBOXYLATE TRANSPORT SENSOR PROTEIN DCTB"/>
    <property type="match status" value="1"/>
</dbReference>
<dbReference type="SMART" id="SM00388">
    <property type="entry name" value="HisKA"/>
    <property type="match status" value="1"/>
</dbReference>
<evidence type="ECO:0000256" key="4">
    <source>
        <dbReference type="ARBA" id="ARBA00022679"/>
    </source>
</evidence>
<evidence type="ECO:0000259" key="13">
    <source>
        <dbReference type="PROSITE" id="PS50112"/>
    </source>
</evidence>
<evidence type="ECO:0000256" key="1">
    <source>
        <dbReference type="ARBA" id="ARBA00000085"/>
    </source>
</evidence>
<dbReference type="SUPFAM" id="SSF47384">
    <property type="entry name" value="Homodimeric domain of signal transducing histidine kinase"/>
    <property type="match status" value="1"/>
</dbReference>
<dbReference type="SUPFAM" id="SSF52172">
    <property type="entry name" value="CheY-like"/>
    <property type="match status" value="1"/>
</dbReference>
<dbReference type="InterPro" id="IPR011006">
    <property type="entry name" value="CheY-like_superfamily"/>
</dbReference>
<evidence type="ECO:0000256" key="7">
    <source>
        <dbReference type="ARBA" id="ARBA00022840"/>
    </source>
</evidence>
<evidence type="ECO:0000256" key="8">
    <source>
        <dbReference type="ARBA" id="ARBA00023012"/>
    </source>
</evidence>
<keyword evidence="5" id="KW-0547">Nucleotide-binding</keyword>
<dbReference type="InterPro" id="IPR004358">
    <property type="entry name" value="Sig_transdc_His_kin-like_C"/>
</dbReference>
<dbReference type="RefSeq" id="WP_145080297.1">
    <property type="nucleotide sequence ID" value="NZ_CP036298.1"/>
</dbReference>
<evidence type="ECO:0000256" key="2">
    <source>
        <dbReference type="ARBA" id="ARBA00012438"/>
    </source>
</evidence>
<dbReference type="Pfam" id="PF00512">
    <property type="entry name" value="HisKA"/>
    <property type="match status" value="1"/>
</dbReference>
<dbReference type="SMART" id="SM00091">
    <property type="entry name" value="PAS"/>
    <property type="match status" value="2"/>
</dbReference>
<dbReference type="CDD" id="cd00082">
    <property type="entry name" value="HisKA"/>
    <property type="match status" value="1"/>
</dbReference>
<dbReference type="PANTHER" id="PTHR43065">
    <property type="entry name" value="SENSOR HISTIDINE KINASE"/>
    <property type="match status" value="1"/>
</dbReference>
<keyword evidence="10" id="KW-1133">Transmembrane helix</keyword>
<comment type="catalytic activity">
    <reaction evidence="1">
        <text>ATP + protein L-histidine = ADP + protein N-phospho-L-histidine.</text>
        <dbReference type="EC" id="2.7.13.3"/>
    </reaction>
</comment>
<dbReference type="CDD" id="cd00156">
    <property type="entry name" value="REC"/>
    <property type="match status" value="1"/>
</dbReference>
<dbReference type="GO" id="GO:0006355">
    <property type="term" value="P:regulation of DNA-templated transcription"/>
    <property type="evidence" value="ECO:0007669"/>
    <property type="project" value="InterPro"/>
</dbReference>
<keyword evidence="10" id="KW-0472">Membrane</keyword>
<proteinExistence type="predicted"/>
<dbReference type="AlphaFoldDB" id="A0A518G9U9"/>
<dbReference type="PROSITE" id="PS50109">
    <property type="entry name" value="HIS_KIN"/>
    <property type="match status" value="1"/>
</dbReference>
<keyword evidence="10" id="KW-0812">Transmembrane</keyword>
<dbReference type="Gene3D" id="1.10.287.130">
    <property type="match status" value="1"/>
</dbReference>
<keyword evidence="4" id="KW-0808">Transferase</keyword>
<dbReference type="InterPro" id="IPR005467">
    <property type="entry name" value="His_kinase_dom"/>
</dbReference>
<dbReference type="OrthoDB" id="220475at2"/>
<keyword evidence="8" id="KW-0902">Two-component regulatory system</keyword>
<dbReference type="Pfam" id="PF05227">
    <property type="entry name" value="CHASE3"/>
    <property type="match status" value="1"/>
</dbReference>
<dbReference type="Gene3D" id="3.40.50.2300">
    <property type="match status" value="1"/>
</dbReference>
<dbReference type="EC" id="2.7.13.3" evidence="2"/>
<evidence type="ECO:0000256" key="10">
    <source>
        <dbReference type="SAM" id="Phobius"/>
    </source>
</evidence>
<evidence type="ECO:0000313" key="14">
    <source>
        <dbReference type="EMBL" id="QDV25350.1"/>
    </source>
</evidence>
<dbReference type="PROSITE" id="PS50110">
    <property type="entry name" value="RESPONSE_REGULATORY"/>
    <property type="match status" value="1"/>
</dbReference>
<dbReference type="InterPro" id="IPR007891">
    <property type="entry name" value="CHASE3"/>
</dbReference>
<feature type="domain" description="PAS" evidence="13">
    <location>
        <begin position="347"/>
        <end position="417"/>
    </location>
</feature>
<dbReference type="InterPro" id="IPR001789">
    <property type="entry name" value="Sig_transdc_resp-reg_receiver"/>
</dbReference>
<gene>
    <name evidence="14" type="ORF">Q31a_36750</name>
</gene>
<dbReference type="EMBL" id="CP036298">
    <property type="protein sequence ID" value="QDV25350.1"/>
    <property type="molecule type" value="Genomic_DNA"/>
</dbReference>
<dbReference type="InterPro" id="IPR035965">
    <property type="entry name" value="PAS-like_dom_sf"/>
</dbReference>
<feature type="domain" description="Response regulatory" evidence="12">
    <location>
        <begin position="729"/>
        <end position="842"/>
    </location>
</feature>
<organism evidence="14 15">
    <name type="scientific">Aureliella helgolandensis</name>
    <dbReference type="NCBI Taxonomy" id="2527968"/>
    <lineage>
        <taxon>Bacteria</taxon>
        <taxon>Pseudomonadati</taxon>
        <taxon>Planctomycetota</taxon>
        <taxon>Planctomycetia</taxon>
        <taxon>Pirellulales</taxon>
        <taxon>Pirellulaceae</taxon>
        <taxon>Aureliella</taxon>
    </lineage>
</organism>
<dbReference type="SMART" id="SM00387">
    <property type="entry name" value="HATPase_c"/>
    <property type="match status" value="1"/>
</dbReference>
<evidence type="ECO:0000256" key="9">
    <source>
        <dbReference type="PROSITE-ProRule" id="PRU00169"/>
    </source>
</evidence>
<sequence length="848" mass="93085">MIKFLSNTATWVVLLISVTLLSIVWLGYTTLRNTGLFVTYEHQLADTLTAKHLLDRNWLAYEGTENGLRGFFLTSDEGLLQEFLIDLERLQDAFRDVKDHFAAHPSSSPLLKEYFELLTSRIEAIEQQVGLNVPERSSTADEIAELLRTGEMAKRQISRLAEQLLTAQATDLTELQELSAARADWTKLEILSGHILASGLLAVAGLTIYLDRKKRWAIEQDLIATSQRMSGIIDSAHSGIISVDQTQRIVLMNVTAEKMFQCRVEEHRDLLIEEFFPVQDRSARKLMLDAFFDSVDQQRMLDEIYARRSDGVEFPATLSISKSGAGEQKLVTLLIKDLSEQYASQAKMREQAAILNQIRDAVHIRDIDNRITYWNHGSELLYGWTAAEAIGHHPDQLMAPQQLPEHTEAHDSLLKHGSWIGELKQITKTGREILVEQRRTLLHDTLGNASGQLIIGLNVSERLKRELGERRRQRLESLGTLAGGIAHDLNNVLTPITMASTLLEREQPQEKRQRLSKTIQASAERGAEMIRKLLAFAGGGRNTEQSLISVEAVIDEVRGLLAHALPKSIQLSIDIAPKLLSIRGDATELTQVLINLAVNARDAMPQGGKLGILADNCTLKRRLMLGAKSLPVGDYVRVQMSDTGTGIPAEIAEHVFDPFFSTKEQGKGTGLGLATCLGIVHTHGGAISLQSEIGVGTTFTLMLPAAAEGSEIAALPQHLPTHPFGHGETILVVDDESLIAEMAREVLENFGYQVITAESGANAVRECLASDSKISAILLDMMMPGMDGPATIAALQAEGVSLPIVACSGLRSSGQALLPGVACFLGKPYSDQQLLGAIHEVLNTNIHQ</sequence>
<keyword evidence="6" id="KW-0418">Kinase</keyword>
<dbReference type="InterPro" id="IPR036890">
    <property type="entry name" value="HATPase_C_sf"/>
</dbReference>
<accession>A0A518G9U9</accession>
<dbReference type="InterPro" id="IPR003661">
    <property type="entry name" value="HisK_dim/P_dom"/>
</dbReference>